<keyword evidence="3" id="KW-1185">Reference proteome</keyword>
<feature type="transmembrane region" description="Helical" evidence="1">
    <location>
        <begin position="20"/>
        <end position="39"/>
    </location>
</feature>
<accession>C4K8K4</accession>
<keyword evidence="1" id="KW-1133">Transmembrane helix</keyword>
<organism evidence="2 3">
    <name type="scientific">Hamiltonella defensa subsp. Acyrthosiphon pisum (strain 5AT)</name>
    <dbReference type="NCBI Taxonomy" id="572265"/>
    <lineage>
        <taxon>Bacteria</taxon>
        <taxon>Pseudomonadati</taxon>
        <taxon>Pseudomonadota</taxon>
        <taxon>Gammaproteobacteria</taxon>
        <taxon>Enterobacterales</taxon>
        <taxon>Enterobacteriaceae</taxon>
        <taxon>aphid secondary symbionts</taxon>
        <taxon>Candidatus Williamhamiltonella</taxon>
    </lineage>
</organism>
<keyword evidence="1" id="KW-0472">Membrane</keyword>
<dbReference type="EMBL" id="CP001277">
    <property type="protein sequence ID" value="ACQ66840.1"/>
    <property type="molecule type" value="Genomic_DNA"/>
</dbReference>
<protein>
    <submittedName>
        <fullName evidence="2">Uncharacterized protein</fullName>
    </submittedName>
</protein>
<dbReference type="AlphaFoldDB" id="C4K8K4"/>
<dbReference type="KEGG" id="hde:HDEF_0065"/>
<evidence type="ECO:0000313" key="3">
    <source>
        <dbReference type="Proteomes" id="UP000002334"/>
    </source>
</evidence>
<keyword evidence="1" id="KW-0812">Transmembrane</keyword>
<reference evidence="2 3" key="1">
    <citation type="journal article" date="2009" name="Proc. Natl. Acad. Sci. U.S.A.">
        <title>Hamiltonella defensa, genome evolution of protective bacterial endosymbiont from pathogenic ancestors.</title>
        <authorList>
            <person name="Degnan P.H."/>
            <person name="Yu Y."/>
            <person name="Sisneros N."/>
            <person name="Wing R.A."/>
            <person name="Moran N.A."/>
        </authorList>
    </citation>
    <scope>NUCLEOTIDE SEQUENCE [LARGE SCALE GENOMIC DNA]</scope>
    <source>
        <strain evidence="3">5AT</strain>
    </source>
</reference>
<gene>
    <name evidence="2" type="ordered locus">HDEF_0065</name>
</gene>
<dbReference type="HOGENOM" id="CLU_3080510_0_0_6"/>
<evidence type="ECO:0000256" key="1">
    <source>
        <dbReference type="SAM" id="Phobius"/>
    </source>
</evidence>
<sequence>MAPFAATKNPPMKEMRFPKIMPGLVMLIYGFIIKSGSLLDHHVDIEVMHNPK</sequence>
<proteinExistence type="predicted"/>
<dbReference type="Proteomes" id="UP000002334">
    <property type="component" value="Chromosome"/>
</dbReference>
<evidence type="ECO:0000313" key="2">
    <source>
        <dbReference type="EMBL" id="ACQ66840.1"/>
    </source>
</evidence>
<name>C4K8K4_HAMD5</name>